<dbReference type="Proteomes" id="UP001300012">
    <property type="component" value="Unassembled WGS sequence"/>
</dbReference>
<accession>A0ABT1YL44</accession>
<organism evidence="1 2">
    <name type="scientific">Paenibacillus radicis</name>
    <name type="common">ex Xue et al. 2023</name>
    <dbReference type="NCBI Taxonomy" id="2972489"/>
    <lineage>
        <taxon>Bacteria</taxon>
        <taxon>Bacillati</taxon>
        <taxon>Bacillota</taxon>
        <taxon>Bacilli</taxon>
        <taxon>Bacillales</taxon>
        <taxon>Paenibacillaceae</taxon>
        <taxon>Paenibacillus</taxon>
    </lineage>
</organism>
<dbReference type="RefSeq" id="WP_258215482.1">
    <property type="nucleotide sequence ID" value="NZ_JANQBD010000017.1"/>
</dbReference>
<keyword evidence="2" id="KW-1185">Reference proteome</keyword>
<proteinExistence type="predicted"/>
<dbReference type="EMBL" id="JANQBD010000017">
    <property type="protein sequence ID" value="MCR8633911.1"/>
    <property type="molecule type" value="Genomic_DNA"/>
</dbReference>
<name>A0ABT1YL44_9BACL</name>
<reference evidence="1 2" key="1">
    <citation type="submission" date="2022-08" db="EMBL/GenBank/DDBJ databases">
        <title>Paenibacillus endoradicis sp. nov., Paenibacillus radicibacter sp. nov and Paenibacillus pararadicis sp. nov., three cold-adapted plant growth-promoting bacteria isolated from root of Larix gmelinii in Great Khingan.</title>
        <authorList>
            <person name="Xue H."/>
        </authorList>
    </citation>
    <scope>NUCLEOTIDE SEQUENCE [LARGE SCALE GENOMIC DNA]</scope>
    <source>
        <strain evidence="1 2">N5-1-1-5</strain>
    </source>
</reference>
<gene>
    <name evidence="1" type="ORF">NV381_22240</name>
</gene>
<evidence type="ECO:0000313" key="2">
    <source>
        <dbReference type="Proteomes" id="UP001300012"/>
    </source>
</evidence>
<protein>
    <submittedName>
        <fullName evidence="1">Uncharacterized protein</fullName>
    </submittedName>
</protein>
<comment type="caution">
    <text evidence="1">The sequence shown here is derived from an EMBL/GenBank/DDBJ whole genome shotgun (WGS) entry which is preliminary data.</text>
</comment>
<evidence type="ECO:0000313" key="1">
    <source>
        <dbReference type="EMBL" id="MCR8633911.1"/>
    </source>
</evidence>
<sequence length="46" mass="5315">MAERLFKYSALIELLLEVRSLVDTPNNEFIEISSRFDDALTVILND</sequence>